<evidence type="ECO:0000313" key="4">
    <source>
        <dbReference type="EMBL" id="RCG16693.1"/>
    </source>
</evidence>
<evidence type="ECO:0000256" key="1">
    <source>
        <dbReference type="SAM" id="MobiDB-lite"/>
    </source>
</evidence>
<accession>A0A367EFG4</accession>
<comment type="caution">
    <text evidence="4">The sequence shown here is derived from an EMBL/GenBank/DDBJ whole genome shotgun (WGS) entry which is preliminary data.</text>
</comment>
<proteinExistence type="predicted"/>
<keyword evidence="2" id="KW-1133">Transmembrane helix</keyword>
<dbReference type="AlphaFoldDB" id="A0A367EFG4"/>
<feature type="transmembrane region" description="Helical" evidence="2">
    <location>
        <begin position="89"/>
        <end position="110"/>
    </location>
</feature>
<feature type="transmembrane region" description="Helical" evidence="2">
    <location>
        <begin position="51"/>
        <end position="69"/>
    </location>
</feature>
<feature type="transmembrane region" description="Helical" evidence="2">
    <location>
        <begin position="131"/>
        <end position="150"/>
    </location>
</feature>
<feature type="domain" description="DUF1206" evidence="3">
    <location>
        <begin position="45"/>
        <end position="115"/>
    </location>
</feature>
<reference evidence="4 5" key="1">
    <citation type="submission" date="2018-06" db="EMBL/GenBank/DDBJ databases">
        <title>Streptomyces reniochalinae sp. nov. and Streptomyces diacarnus sp. nov. from marine sponges.</title>
        <authorList>
            <person name="Li L."/>
        </authorList>
    </citation>
    <scope>NUCLEOTIDE SEQUENCE [LARGE SCALE GENOMIC DNA]</scope>
    <source>
        <strain evidence="4 5">LHW50302</strain>
    </source>
</reference>
<dbReference type="OrthoDB" id="4552598at2"/>
<dbReference type="Proteomes" id="UP000253507">
    <property type="component" value="Unassembled WGS sequence"/>
</dbReference>
<protein>
    <submittedName>
        <fullName evidence="4">DUF1206 domain-containing protein</fullName>
    </submittedName>
</protein>
<dbReference type="InterPro" id="IPR009597">
    <property type="entry name" value="DUF1206"/>
</dbReference>
<feature type="transmembrane region" description="Helical" evidence="2">
    <location>
        <begin position="220"/>
        <end position="249"/>
    </location>
</feature>
<dbReference type="EMBL" id="QOIM01000038">
    <property type="protein sequence ID" value="RCG16693.1"/>
    <property type="molecule type" value="Genomic_DNA"/>
</dbReference>
<name>A0A367EFG4_9ACTN</name>
<keyword evidence="2" id="KW-0812">Transmembrane</keyword>
<feature type="region of interest" description="Disordered" evidence="1">
    <location>
        <begin position="1"/>
        <end position="28"/>
    </location>
</feature>
<feature type="domain" description="DUF1206" evidence="3">
    <location>
        <begin position="226"/>
        <end position="295"/>
    </location>
</feature>
<sequence length="297" mass="31115">MDMSVSGVRGRGRGRARGRGRGGAREVSVRAQARARPVLGWAARAGFAGRGFIYLLVGVLALQVAFADGKRGGQADRGGALREVAGRPFGAFVLWALGLALAGMALWRLAEAVWGVTEPEGHRAHKRLLSAARGVFYGFVAYSVLAFAAGDRGSGSGASDKQSKDVTAEVLGLPAGQWLMGAVGAGVVVAGVVMAGRAALRTYHEQLRTGQMSRRQRRFVDVTGVAGGVARGLVFAAAGVFLSRAALAYEPEKARGMDDTLRSFTETPAGPWLLVAVAVGLGLFGLYSFGVARWRRT</sequence>
<evidence type="ECO:0000259" key="3">
    <source>
        <dbReference type="Pfam" id="PF06724"/>
    </source>
</evidence>
<dbReference type="Pfam" id="PF06724">
    <property type="entry name" value="DUF1206"/>
    <property type="match status" value="3"/>
</dbReference>
<evidence type="ECO:0000313" key="5">
    <source>
        <dbReference type="Proteomes" id="UP000253507"/>
    </source>
</evidence>
<gene>
    <name evidence="4" type="ORF">DQ392_21570</name>
</gene>
<feature type="compositionally biased region" description="Basic residues" evidence="1">
    <location>
        <begin position="10"/>
        <end position="22"/>
    </location>
</feature>
<feature type="domain" description="DUF1206" evidence="3">
    <location>
        <begin position="131"/>
        <end position="200"/>
    </location>
</feature>
<evidence type="ECO:0000256" key="2">
    <source>
        <dbReference type="SAM" id="Phobius"/>
    </source>
</evidence>
<keyword evidence="2" id="KW-0472">Membrane</keyword>
<feature type="transmembrane region" description="Helical" evidence="2">
    <location>
        <begin position="178"/>
        <end position="200"/>
    </location>
</feature>
<keyword evidence="5" id="KW-1185">Reference proteome</keyword>
<organism evidence="4 5">
    <name type="scientific">Streptomyces reniochalinae</name>
    <dbReference type="NCBI Taxonomy" id="2250578"/>
    <lineage>
        <taxon>Bacteria</taxon>
        <taxon>Bacillati</taxon>
        <taxon>Actinomycetota</taxon>
        <taxon>Actinomycetes</taxon>
        <taxon>Kitasatosporales</taxon>
        <taxon>Streptomycetaceae</taxon>
        <taxon>Streptomyces</taxon>
    </lineage>
</organism>
<feature type="transmembrane region" description="Helical" evidence="2">
    <location>
        <begin position="269"/>
        <end position="292"/>
    </location>
</feature>